<dbReference type="RefSeq" id="WP_116571375.1">
    <property type="nucleotide sequence ID" value="NZ_QDGZ01000002.1"/>
</dbReference>
<dbReference type="Pfam" id="PF00326">
    <property type="entry name" value="Peptidase_S9"/>
    <property type="match status" value="1"/>
</dbReference>
<evidence type="ECO:0000313" key="4">
    <source>
        <dbReference type="Proteomes" id="UP000246018"/>
    </source>
</evidence>
<accession>A0A2T8FDV7</accession>
<comment type="caution">
    <text evidence="3">The sequence shown here is derived from an EMBL/GenBank/DDBJ whole genome shotgun (WGS) entry which is preliminary data.</text>
</comment>
<evidence type="ECO:0000313" key="3">
    <source>
        <dbReference type="EMBL" id="PVG83901.1"/>
    </source>
</evidence>
<dbReference type="InterPro" id="IPR001375">
    <property type="entry name" value="Peptidase_S9_cat"/>
</dbReference>
<dbReference type="EMBL" id="QDGZ01000002">
    <property type="protein sequence ID" value="PVG83901.1"/>
    <property type="molecule type" value="Genomic_DNA"/>
</dbReference>
<dbReference type="PRINTS" id="PR00862">
    <property type="entry name" value="PROLIGOPTASE"/>
</dbReference>
<dbReference type="SUPFAM" id="SSF82171">
    <property type="entry name" value="DPP6 N-terminal domain-like"/>
    <property type="match status" value="1"/>
</dbReference>
<dbReference type="PANTHER" id="PTHR42776">
    <property type="entry name" value="SERINE PEPTIDASE S9 FAMILY MEMBER"/>
    <property type="match status" value="1"/>
</dbReference>
<proteinExistence type="predicted"/>
<name>A0A2T8FDV7_9ACTN</name>
<protein>
    <submittedName>
        <fullName evidence="3">S9 family peptidase</fullName>
    </submittedName>
</protein>
<dbReference type="InterPro" id="IPR011042">
    <property type="entry name" value="6-blade_b-propeller_TolB-like"/>
</dbReference>
<evidence type="ECO:0000259" key="2">
    <source>
        <dbReference type="Pfam" id="PF00326"/>
    </source>
</evidence>
<sequence>MPPDPQRAVRQLLQLPLWTAFDIDGEGRVLAGSDEPGSMQLVELAPDGSRTQLTDLPSPCSGRYVPGRRLVVVQHDQGGDEKHQLSLLDLGEPLGRPATPDDLTPLVADPAHMNPLLDVTATAVVYSTNRRNEVDMDVVVRDLATGDESVVYDEGGYVVGSHVSHDLTRVATTRLTLLPNSTAVSVSGPDGTRDVTDVGEHAWHESLGFTDDDTGVVLASNHDRDHCALVQVTDGAWTTLVEDGDHDVAGWLSPDGRSIAAATRVDGVDKLGIHEADGRLRCRVDVPEDGVVGVVWAADGGRLVVVTSRPTDPGSLHCVDAATGEAMLLVDAREALPADLRDVLSSPRVLRCPTPDGEQVPCFVYPPHPDADPALAGASVVVVHGGPESTAPRSFGPMTQAMCAAGLTVLVPNVRGSTGFGKRWYSLDDVELRLDSVADLAALHAWLPTLGLDQERSVLWGGSYGGYMVLAGLTMQPGLWAAGVDVVGISSLVTFLENTSDYRRAVREREYGTLADHRDFLVAASPITHLDAMRAPLFVIHGANDPRVPLSEAEQIKAALDVKGIECVLKVYGDEGHGLARRPNRLDAYTSALTWVVRQVARD</sequence>
<dbReference type="Gene3D" id="3.40.50.1820">
    <property type="entry name" value="alpha/beta hydrolase"/>
    <property type="match status" value="1"/>
</dbReference>
<dbReference type="PANTHER" id="PTHR42776:SF27">
    <property type="entry name" value="DIPEPTIDYL PEPTIDASE FAMILY MEMBER 6"/>
    <property type="match status" value="1"/>
</dbReference>
<dbReference type="GO" id="GO:0004252">
    <property type="term" value="F:serine-type endopeptidase activity"/>
    <property type="evidence" value="ECO:0007669"/>
    <property type="project" value="InterPro"/>
</dbReference>
<organism evidence="3 4">
    <name type="scientific">Nocardioides gansuensis</name>
    <dbReference type="NCBI Taxonomy" id="2138300"/>
    <lineage>
        <taxon>Bacteria</taxon>
        <taxon>Bacillati</taxon>
        <taxon>Actinomycetota</taxon>
        <taxon>Actinomycetes</taxon>
        <taxon>Propionibacteriales</taxon>
        <taxon>Nocardioidaceae</taxon>
        <taxon>Nocardioides</taxon>
    </lineage>
</organism>
<keyword evidence="1" id="KW-0378">Hydrolase</keyword>
<dbReference type="AlphaFoldDB" id="A0A2T8FDV7"/>
<dbReference type="InterPro" id="IPR029058">
    <property type="entry name" value="AB_hydrolase_fold"/>
</dbReference>
<evidence type="ECO:0000256" key="1">
    <source>
        <dbReference type="ARBA" id="ARBA00022801"/>
    </source>
</evidence>
<reference evidence="3 4" key="1">
    <citation type="submission" date="2018-04" db="EMBL/GenBank/DDBJ databases">
        <title>Genome of Nocardioides gansuensis WSJ-1.</title>
        <authorList>
            <person name="Wu S."/>
            <person name="Wang G."/>
        </authorList>
    </citation>
    <scope>NUCLEOTIDE SEQUENCE [LARGE SCALE GENOMIC DNA]</scope>
    <source>
        <strain evidence="3 4">WSJ-1</strain>
    </source>
</reference>
<dbReference type="OrthoDB" id="9765647at2"/>
<dbReference type="InterPro" id="IPR002470">
    <property type="entry name" value="Peptidase_S9A"/>
</dbReference>
<dbReference type="Gene3D" id="2.120.10.30">
    <property type="entry name" value="TolB, C-terminal domain"/>
    <property type="match status" value="1"/>
</dbReference>
<keyword evidence="4" id="KW-1185">Reference proteome</keyword>
<gene>
    <name evidence="3" type="ORF">DDE18_06305</name>
</gene>
<feature type="domain" description="Peptidase S9 prolyl oligopeptidase catalytic" evidence="2">
    <location>
        <begin position="395"/>
        <end position="600"/>
    </location>
</feature>
<dbReference type="Proteomes" id="UP000246018">
    <property type="component" value="Unassembled WGS sequence"/>
</dbReference>
<dbReference type="GO" id="GO:0006508">
    <property type="term" value="P:proteolysis"/>
    <property type="evidence" value="ECO:0007669"/>
    <property type="project" value="InterPro"/>
</dbReference>
<dbReference type="SUPFAM" id="SSF53474">
    <property type="entry name" value="alpha/beta-Hydrolases"/>
    <property type="match status" value="1"/>
</dbReference>